<sequence length="705" mass="76553">MAKVDAGADSPSVASPHHSLPHGPVEARSLSSVTAIASNPPAYPRNPTQKKLDPLELYIVRVPGSKDVFLSPLKPPTKASVSAEAINASLYYLHVSTPDDDLLIQECEQEREEEAKIRKEVLGEEADMPPEFARLNNVRRKPVPGVPKLDTDAHARPPLPARPSQMSQPETLPRLDTASLSPSPMLPPRPVLSGSRSSVDIPSTPRMAPDRDELFISSDDAVPKPPLPHRPLPPVPKHEAAFDPSGDHSVPKKANRWSAMSGYLPGRGMDNWKEKYEVLSAGRHSLDSRRPQMRPESSHASPPRAHIDSPGRSPGQSPSRRPYDNRPPERPGFHITLIRRDPTHGIQWNVATISTSKLDGGAIDIEVSTPGYNRFAAQNEPLSLASLGLNLPTEGPNRISLSSFRPTQAELAAENAPDSAHPPSQPRKFHRKLCVSRPYQEEAARGSLDLPRGSIDGGSDSPPKPNLSKLKSGYYTFTSPWNGTCTFSTSVNGRSLKCKHMIPMPPNPTGPIDNPAVTVAEIRFNTPFQAGHLHHQPGPSHISPFTLSQTNGFKEKEKDKDKDNNTTPPQPGTDPNSPPSDRASKRNTIAHFLNPNKISNRPRARSGASAHSAISASGVTIPSRKPSTSSTSSGAADLDDPASRTLRRPPSDDRLDLSLARENAGGGMRGKSAKLGKLVIEDEGIKMLDLLVASCMAVWWRGYYY</sequence>
<reference evidence="2 3" key="1">
    <citation type="submission" date="2019-04" db="EMBL/GenBank/DDBJ databases">
        <title>Friends and foes A comparative genomics study of 23 Aspergillus species from section Flavi.</title>
        <authorList>
            <consortium name="DOE Joint Genome Institute"/>
            <person name="Kjaerbolling I."/>
            <person name="Vesth T."/>
            <person name="Frisvad J.C."/>
            <person name="Nybo J.L."/>
            <person name="Theobald S."/>
            <person name="Kildgaard S."/>
            <person name="Isbrandt T."/>
            <person name="Kuo A."/>
            <person name="Sato A."/>
            <person name="Lyhne E.K."/>
            <person name="Kogle M.E."/>
            <person name="Wiebenga A."/>
            <person name="Kun R.S."/>
            <person name="Lubbers R.J."/>
            <person name="Makela M.R."/>
            <person name="Barry K."/>
            <person name="Chovatia M."/>
            <person name="Clum A."/>
            <person name="Daum C."/>
            <person name="Haridas S."/>
            <person name="He G."/>
            <person name="LaButti K."/>
            <person name="Lipzen A."/>
            <person name="Mondo S."/>
            <person name="Riley R."/>
            <person name="Salamov A."/>
            <person name="Simmons B.A."/>
            <person name="Magnuson J.K."/>
            <person name="Henrissat B."/>
            <person name="Mortensen U.H."/>
            <person name="Larsen T.O."/>
            <person name="Devries R.P."/>
            <person name="Grigoriev I.V."/>
            <person name="Machida M."/>
            <person name="Baker S.E."/>
            <person name="Andersen M.R."/>
        </authorList>
    </citation>
    <scope>NUCLEOTIDE SEQUENCE [LARGE SCALE GENOMIC DNA]</scope>
    <source>
        <strain evidence="2 3">IBT 18842</strain>
    </source>
</reference>
<protein>
    <submittedName>
        <fullName evidence="2">Uncharacterized protein</fullName>
    </submittedName>
</protein>
<feature type="region of interest" description="Disordered" evidence="1">
    <location>
        <begin position="283"/>
        <end position="340"/>
    </location>
</feature>
<feature type="region of interest" description="Disordered" evidence="1">
    <location>
        <begin position="440"/>
        <end position="467"/>
    </location>
</feature>
<feature type="compositionally biased region" description="Pro residues" evidence="1">
    <location>
        <begin position="568"/>
        <end position="578"/>
    </location>
</feature>
<feature type="compositionally biased region" description="Pro residues" evidence="1">
    <location>
        <begin position="223"/>
        <end position="235"/>
    </location>
</feature>
<feature type="region of interest" description="Disordered" evidence="1">
    <location>
        <begin position="554"/>
        <end position="655"/>
    </location>
</feature>
<dbReference type="Proteomes" id="UP000325780">
    <property type="component" value="Unassembled WGS sequence"/>
</dbReference>
<gene>
    <name evidence="2" type="ORF">BDV25DRAFT_160878</name>
</gene>
<dbReference type="OrthoDB" id="10003116at2759"/>
<feature type="region of interest" description="Disordered" evidence="1">
    <location>
        <begin position="1"/>
        <end position="49"/>
    </location>
</feature>
<feature type="compositionally biased region" description="Basic and acidic residues" evidence="1">
    <location>
        <begin position="321"/>
        <end position="340"/>
    </location>
</feature>
<proteinExistence type="predicted"/>
<feature type="region of interest" description="Disordered" evidence="1">
    <location>
        <begin position="140"/>
        <end position="254"/>
    </location>
</feature>
<organism evidence="2 3">
    <name type="scientific">Aspergillus avenaceus</name>
    <dbReference type="NCBI Taxonomy" id="36643"/>
    <lineage>
        <taxon>Eukaryota</taxon>
        <taxon>Fungi</taxon>
        <taxon>Dikarya</taxon>
        <taxon>Ascomycota</taxon>
        <taxon>Pezizomycotina</taxon>
        <taxon>Eurotiomycetes</taxon>
        <taxon>Eurotiomycetidae</taxon>
        <taxon>Eurotiales</taxon>
        <taxon>Aspergillaceae</taxon>
        <taxon>Aspergillus</taxon>
        <taxon>Aspergillus subgen. Circumdati</taxon>
    </lineage>
</organism>
<evidence type="ECO:0000256" key="1">
    <source>
        <dbReference type="SAM" id="MobiDB-lite"/>
    </source>
</evidence>
<dbReference type="EMBL" id="ML742220">
    <property type="protein sequence ID" value="KAE8147198.1"/>
    <property type="molecule type" value="Genomic_DNA"/>
</dbReference>
<feature type="compositionally biased region" description="Basic and acidic residues" evidence="1">
    <location>
        <begin position="554"/>
        <end position="564"/>
    </location>
</feature>
<feature type="compositionally biased region" description="Low complexity" evidence="1">
    <location>
        <begin position="310"/>
        <end position="320"/>
    </location>
</feature>
<feature type="compositionally biased region" description="Basic and acidic residues" evidence="1">
    <location>
        <begin position="236"/>
        <end position="250"/>
    </location>
</feature>
<evidence type="ECO:0000313" key="3">
    <source>
        <dbReference type="Proteomes" id="UP000325780"/>
    </source>
</evidence>
<evidence type="ECO:0000313" key="2">
    <source>
        <dbReference type="EMBL" id="KAE8147198.1"/>
    </source>
</evidence>
<accession>A0A5N6TLI4</accession>
<feature type="compositionally biased region" description="Low complexity" evidence="1">
    <location>
        <begin position="605"/>
        <end position="618"/>
    </location>
</feature>
<keyword evidence="3" id="KW-1185">Reference proteome</keyword>
<name>A0A5N6TLI4_ASPAV</name>
<dbReference type="AlphaFoldDB" id="A0A5N6TLI4"/>